<reference evidence="3 4" key="1">
    <citation type="submission" date="2022-04" db="EMBL/GenBank/DDBJ databases">
        <title>Gracilibacillus sp. isolated from saltern.</title>
        <authorList>
            <person name="Won M."/>
            <person name="Lee C.-M."/>
            <person name="Woen H.-Y."/>
            <person name="Kwon S.-W."/>
        </authorList>
    </citation>
    <scope>NUCLEOTIDE SEQUENCE [LARGE SCALE GENOMIC DNA]</scope>
    <source>
        <strain evidence="3 4">SSPM10-3</strain>
    </source>
</reference>
<evidence type="ECO:0000259" key="2">
    <source>
        <dbReference type="Pfam" id="PF12229"/>
    </source>
</evidence>
<feature type="signal peptide" evidence="1">
    <location>
        <begin position="1"/>
        <end position="18"/>
    </location>
</feature>
<evidence type="ECO:0000256" key="1">
    <source>
        <dbReference type="SAM" id="SignalP"/>
    </source>
</evidence>
<protein>
    <submittedName>
        <fullName evidence="3">VanW family protein</fullName>
    </submittedName>
</protein>
<sequence>MKMTFLMIIFLFSNPVMVSNDIIITYKGKSVSTINKADLMVPFLDDPVLDQDKFSEMIEQLEQNIYQSPVDATINDNGAIVSGEVGYKLDRTKFKEMFLSHFYQDTPANLEVPLVEVQPAVDEQLLSKIRKQKIGQYITYFNSNKKERAHNIMLAAEAINNHVIFPGGTFSFNNVVGKRTKERGYLPAPEIVKGELTQGIGGGICQVSSTLYNAIDRAGVQVLERYSHSKKVPYVPPGRDATVSWYGPDFTFMNNYNQPLLIRSKKIGGSIYVEVFTSETVEISPRNVPSVRDMIN</sequence>
<accession>A0ABY4GJJ7</accession>
<dbReference type="InterPro" id="IPR007391">
    <property type="entry name" value="Vancomycin_resist_VanW"/>
</dbReference>
<dbReference type="InterPro" id="IPR022029">
    <property type="entry name" value="YoaR-like_PG-bd"/>
</dbReference>
<dbReference type="InterPro" id="IPR052913">
    <property type="entry name" value="Glycopeptide_resist_protein"/>
</dbReference>
<evidence type="ECO:0000313" key="3">
    <source>
        <dbReference type="EMBL" id="UOQ84417.1"/>
    </source>
</evidence>
<feature type="chain" id="PRO_5045503820" evidence="1">
    <location>
        <begin position="19"/>
        <end position="296"/>
    </location>
</feature>
<dbReference type="RefSeq" id="WP_244742131.1">
    <property type="nucleotide sequence ID" value="NZ_CP095071.1"/>
</dbReference>
<name>A0ABY4GJJ7_9BACI</name>
<dbReference type="PANTHER" id="PTHR35788">
    <property type="entry name" value="EXPORTED PROTEIN-RELATED"/>
    <property type="match status" value="1"/>
</dbReference>
<keyword evidence="4" id="KW-1185">Reference proteome</keyword>
<dbReference type="EMBL" id="CP095071">
    <property type="protein sequence ID" value="UOQ84417.1"/>
    <property type="molecule type" value="Genomic_DNA"/>
</dbReference>
<evidence type="ECO:0000313" key="4">
    <source>
        <dbReference type="Proteomes" id="UP000831537"/>
    </source>
</evidence>
<dbReference type="PANTHER" id="PTHR35788:SF1">
    <property type="entry name" value="EXPORTED PROTEIN"/>
    <property type="match status" value="1"/>
</dbReference>
<dbReference type="Proteomes" id="UP000831537">
    <property type="component" value="Chromosome"/>
</dbReference>
<keyword evidence="1" id="KW-0732">Signal</keyword>
<dbReference type="Pfam" id="PF12229">
    <property type="entry name" value="PG_binding_4"/>
    <property type="match status" value="1"/>
</dbReference>
<dbReference type="Pfam" id="PF04294">
    <property type="entry name" value="VanW"/>
    <property type="match status" value="1"/>
</dbReference>
<organism evidence="3 4">
    <name type="scientific">Gracilibacillus salinarum</name>
    <dbReference type="NCBI Taxonomy" id="2932255"/>
    <lineage>
        <taxon>Bacteria</taxon>
        <taxon>Bacillati</taxon>
        <taxon>Bacillota</taxon>
        <taxon>Bacilli</taxon>
        <taxon>Bacillales</taxon>
        <taxon>Bacillaceae</taxon>
        <taxon>Gracilibacillus</taxon>
    </lineage>
</organism>
<feature type="domain" description="YoaR-like putative peptidoglycan binding" evidence="2">
    <location>
        <begin position="47"/>
        <end position="99"/>
    </location>
</feature>
<proteinExistence type="predicted"/>
<gene>
    <name evidence="3" type="ORF">MUN87_17230</name>
</gene>